<dbReference type="EMBL" id="CP025085">
    <property type="protein sequence ID" value="AUH00030.1"/>
    <property type="molecule type" value="Genomic_DNA"/>
</dbReference>
<sequence length="72" mass="8341">MSTITHRRRISIRHRRRSSSVARTVLMISFIILLGRVTYSAIGAFFLHQDKQQEFVEQSLITADNATPPKRE</sequence>
<keyword evidence="1" id="KW-0472">Membrane</keyword>
<organism evidence="3 4">
    <name type="scientific">Serratia sp. (strain ATCC 39006)</name>
    <name type="common">Prodigiosinella confusarubida</name>
    <dbReference type="NCBI Taxonomy" id="104623"/>
    <lineage>
        <taxon>Bacteria</taxon>
        <taxon>Pseudomonadati</taxon>
        <taxon>Pseudomonadota</taxon>
        <taxon>Gammaproteobacteria</taxon>
        <taxon>Enterobacterales</taxon>
        <taxon>Pectobacteriaceae</taxon>
        <taxon>Prodigiosinella</taxon>
    </lineage>
</organism>
<evidence type="ECO:0000313" key="3">
    <source>
        <dbReference type="EMBL" id="AUH04349.1"/>
    </source>
</evidence>
<dbReference type="Proteomes" id="UP000233778">
    <property type="component" value="Chromosome"/>
</dbReference>
<dbReference type="Proteomes" id="UP000017700">
    <property type="component" value="Chromosome"/>
</dbReference>
<keyword evidence="1" id="KW-0812">Transmembrane</keyword>
<reference evidence="3" key="4">
    <citation type="submission" date="2017-11" db="EMBL/GenBank/DDBJ databases">
        <title>Complete genome sequence of Serratia sp. ATCC 39006.</title>
        <authorList>
            <person name="Hampton H.G."/>
            <person name="Jackson S.A."/>
            <person name="Jauregui R."/>
            <person name="Poulter G.T.M."/>
            <person name="Salmond G.P.C."/>
            <person name="Fineran P.C."/>
        </authorList>
    </citation>
    <scope>NUCLEOTIDE SEQUENCE</scope>
    <source>
        <strain evidence="3">ATCC 39006</strain>
    </source>
</reference>
<evidence type="ECO:0000313" key="2">
    <source>
        <dbReference type="EMBL" id="AUH00030.1"/>
    </source>
</evidence>
<dbReference type="InterPro" id="IPR022576">
    <property type="entry name" value="YfgG"/>
</dbReference>
<dbReference type="EMBL" id="CP025084">
    <property type="protein sequence ID" value="AUH04349.1"/>
    <property type="molecule type" value="Genomic_DNA"/>
</dbReference>
<dbReference type="KEGG" id="serq:CWC46_09585"/>
<evidence type="ECO:0000256" key="1">
    <source>
        <dbReference type="SAM" id="Phobius"/>
    </source>
</evidence>
<accession>A0A2I5T627</accession>
<gene>
    <name evidence="2" type="ORF">CWC46_09585</name>
    <name evidence="3" type="ORF">Ser39006_009590</name>
</gene>
<dbReference type="KEGG" id="sera:Ser39006_009590"/>
<dbReference type="STRING" id="104623.Ser39006_03547"/>
<dbReference type="OrthoDB" id="6433189at2"/>
<feature type="transmembrane region" description="Helical" evidence="1">
    <location>
        <begin position="21"/>
        <end position="47"/>
    </location>
</feature>
<reference evidence="3 4" key="1">
    <citation type="journal article" date="2013" name="Genome Announc.">
        <title>Draft genome sequence of Serratia sp. strain ATCC 39006, a model bacterium for analysis of the biosynthesis and regulation of prodigiosin, a carbapenem, and gas vesicles.</title>
        <authorList>
            <person name="Fineran P.C."/>
            <person name="Iglesias Cans M.C."/>
            <person name="Ramsay J.P."/>
            <person name="Wilf N.M."/>
            <person name="Cossyleon D."/>
            <person name="McNeil M.B."/>
            <person name="Williamson N.R."/>
            <person name="Monson R.E."/>
            <person name="Becher S.A."/>
            <person name="Stanton J.A."/>
            <person name="Brugger K."/>
            <person name="Brown S.D."/>
            <person name="Salmond G.P."/>
        </authorList>
    </citation>
    <scope>NUCLEOTIDE SEQUENCE [LARGE SCALE GENOMIC DNA]</scope>
    <source>
        <strain evidence="3">ATCC 39006</strain>
        <strain evidence="4">ATCC 39006 / SC 11482</strain>
    </source>
</reference>
<keyword evidence="4" id="KW-1185">Reference proteome</keyword>
<name>A0A2I5T627_SERS3</name>
<protein>
    <submittedName>
        <fullName evidence="3">DUF2633 domain-containing protein</fullName>
    </submittedName>
</protein>
<reference evidence="2 5" key="3">
    <citation type="submission" date="2017-11" db="EMBL/GenBank/DDBJ databases">
        <title>Complete genome sequence of Serratia sp. ATCC 39006 LacA.</title>
        <authorList>
            <person name="Hampton H.G."/>
            <person name="Jackson S.A."/>
            <person name="Jauregui R."/>
            <person name="Poulter G.T.M."/>
            <person name="Salmond G.P.C."/>
            <person name="Fineran P.C."/>
        </authorList>
    </citation>
    <scope>NUCLEOTIDE SEQUENCE [LARGE SCALE GENOMIC DNA]</scope>
    <source>
        <strain evidence="2 5">ATCC 39006</strain>
    </source>
</reference>
<evidence type="ECO:0000313" key="5">
    <source>
        <dbReference type="Proteomes" id="UP000233778"/>
    </source>
</evidence>
<dbReference type="Pfam" id="PF11119">
    <property type="entry name" value="DUF2633"/>
    <property type="match status" value="1"/>
</dbReference>
<evidence type="ECO:0000313" key="4">
    <source>
        <dbReference type="Proteomes" id="UP000017700"/>
    </source>
</evidence>
<proteinExistence type="predicted"/>
<reference evidence="3" key="2">
    <citation type="submission" date="2013-09" db="EMBL/GenBank/DDBJ databases">
        <authorList>
            <person name="Wang G."/>
            <person name="Yang Y."/>
            <person name="Su Y."/>
        </authorList>
    </citation>
    <scope>NUCLEOTIDE SEQUENCE</scope>
    <source>
        <strain evidence="3">ATCC 39006</strain>
    </source>
</reference>
<keyword evidence="1" id="KW-1133">Transmembrane helix</keyword>
<dbReference type="AlphaFoldDB" id="A0A2I5T627"/>